<feature type="domain" description="DUF7847" evidence="3">
    <location>
        <begin position="5"/>
        <end position="284"/>
    </location>
</feature>
<feature type="region of interest" description="Disordered" evidence="1">
    <location>
        <begin position="289"/>
        <end position="323"/>
    </location>
</feature>
<keyword evidence="2" id="KW-1133">Transmembrane helix</keyword>
<dbReference type="AlphaFoldDB" id="A0ABD6DES7"/>
<dbReference type="Proteomes" id="UP001597052">
    <property type="component" value="Unassembled WGS sequence"/>
</dbReference>
<feature type="transmembrane region" description="Helical" evidence="2">
    <location>
        <begin position="157"/>
        <end position="190"/>
    </location>
</feature>
<keyword evidence="5" id="KW-1185">Reference proteome</keyword>
<proteinExistence type="predicted"/>
<evidence type="ECO:0000256" key="1">
    <source>
        <dbReference type="SAM" id="MobiDB-lite"/>
    </source>
</evidence>
<evidence type="ECO:0000313" key="5">
    <source>
        <dbReference type="Proteomes" id="UP001597052"/>
    </source>
</evidence>
<gene>
    <name evidence="4" type="ORF">ACFSBW_17390</name>
</gene>
<reference evidence="4 5" key="1">
    <citation type="journal article" date="2019" name="Int. J. Syst. Evol. Microbiol.">
        <title>The Global Catalogue of Microorganisms (GCM) 10K type strain sequencing project: providing services to taxonomists for standard genome sequencing and annotation.</title>
        <authorList>
            <consortium name="The Broad Institute Genomics Platform"/>
            <consortium name="The Broad Institute Genome Sequencing Center for Infectious Disease"/>
            <person name="Wu L."/>
            <person name="Ma J."/>
        </authorList>
    </citation>
    <scope>NUCLEOTIDE SEQUENCE [LARGE SCALE GENOMIC DNA]</scope>
    <source>
        <strain evidence="4 5">CGMCC 1.10593</strain>
    </source>
</reference>
<keyword evidence="2" id="KW-0472">Membrane</keyword>
<sequence length="323" mass="32611">MSFRLGSVVTDGLRLTFSRNGAVFVVLTCVAQLLSLLLVGAAVTRHIPVAVGGIEPVEGVPLAGSLPAVATAVAVGLTTLFSAVVTMPITIIMIRTFVDGVTDRIPADHLFGHLGRATTRGIAVSLVSGLAIVAAIIGPLAAEIGFIIVVHDLLGSGWLGIAVIVGSGLVALGVTIAATVVVWLHLLFVLHEVSVRGRTVVGALRGSWAVVRGHRVRVGVLGVLLVGLQQTVSSIATPSRPFDPTAEVTASALPQLLALPIGVAAAACMSVLSAAILAQAYAELVDASDGRNTGSGDATGGTAAREATETADRSTGTDAEPAP</sequence>
<evidence type="ECO:0000313" key="4">
    <source>
        <dbReference type="EMBL" id="MFD1643643.1"/>
    </source>
</evidence>
<name>A0ABD6DES7_9EURY</name>
<feature type="transmembrane region" description="Helical" evidence="2">
    <location>
        <begin position="21"/>
        <end position="43"/>
    </location>
</feature>
<comment type="caution">
    <text evidence="4">The sequence shown here is derived from an EMBL/GenBank/DDBJ whole genome shotgun (WGS) entry which is preliminary data.</text>
</comment>
<feature type="transmembrane region" description="Helical" evidence="2">
    <location>
        <begin position="256"/>
        <end position="278"/>
    </location>
</feature>
<evidence type="ECO:0000259" key="3">
    <source>
        <dbReference type="Pfam" id="PF25231"/>
    </source>
</evidence>
<feature type="compositionally biased region" description="Low complexity" evidence="1">
    <location>
        <begin position="294"/>
        <end position="305"/>
    </location>
</feature>
<dbReference type="InterPro" id="IPR057169">
    <property type="entry name" value="DUF7847"/>
</dbReference>
<feature type="transmembrane region" description="Helical" evidence="2">
    <location>
        <begin position="63"/>
        <end position="85"/>
    </location>
</feature>
<protein>
    <recommendedName>
        <fullName evidence="3">DUF7847 domain-containing protein</fullName>
    </recommendedName>
</protein>
<accession>A0ABD6DES7</accession>
<keyword evidence="2" id="KW-0812">Transmembrane</keyword>
<dbReference type="RefSeq" id="WP_256397627.1">
    <property type="nucleotide sequence ID" value="NZ_JANHDJ010000008.1"/>
</dbReference>
<organism evidence="4 5">
    <name type="scientific">Halohasta litorea</name>
    <dbReference type="NCBI Taxonomy" id="869891"/>
    <lineage>
        <taxon>Archaea</taxon>
        <taxon>Methanobacteriati</taxon>
        <taxon>Methanobacteriota</taxon>
        <taxon>Stenosarchaea group</taxon>
        <taxon>Halobacteria</taxon>
        <taxon>Halobacteriales</taxon>
        <taxon>Haloferacaceae</taxon>
        <taxon>Halohasta</taxon>
    </lineage>
</organism>
<dbReference type="EMBL" id="JBHUDM010000006">
    <property type="protein sequence ID" value="MFD1643643.1"/>
    <property type="molecule type" value="Genomic_DNA"/>
</dbReference>
<feature type="transmembrane region" description="Helical" evidence="2">
    <location>
        <begin position="122"/>
        <end position="151"/>
    </location>
</feature>
<dbReference type="Pfam" id="PF25231">
    <property type="entry name" value="DUF7847"/>
    <property type="match status" value="1"/>
</dbReference>
<evidence type="ECO:0000256" key="2">
    <source>
        <dbReference type="SAM" id="Phobius"/>
    </source>
</evidence>